<gene>
    <name evidence="1" type="ORF">F9L08_21775</name>
</gene>
<evidence type="ECO:0000313" key="1">
    <source>
        <dbReference type="EMBL" id="KAB2680030.1"/>
    </source>
</evidence>
<organism evidence="1 2">
    <name type="scientific">Brucella tritici</name>
    <dbReference type="NCBI Taxonomy" id="94626"/>
    <lineage>
        <taxon>Bacteria</taxon>
        <taxon>Pseudomonadati</taxon>
        <taxon>Pseudomonadota</taxon>
        <taxon>Alphaproteobacteria</taxon>
        <taxon>Hyphomicrobiales</taxon>
        <taxon>Brucellaceae</taxon>
        <taxon>Brucella/Ochrobactrum group</taxon>
        <taxon>Brucella</taxon>
    </lineage>
</organism>
<dbReference type="AlphaFoldDB" id="A0A6L3YE22"/>
<dbReference type="EMBL" id="WBVX01000029">
    <property type="protein sequence ID" value="KAB2680030.1"/>
    <property type="molecule type" value="Genomic_DNA"/>
</dbReference>
<dbReference type="RefSeq" id="WP_151652922.1">
    <property type="nucleotide sequence ID" value="NZ_WBVX01000029.1"/>
</dbReference>
<sequence>MREIDDERRQLAMQRKVEFIRLSKILRLPRKKIAEIVSATEPQVKGWLDGLEGAERYLATRIWTSNNVNQPQESAVDALREFTIAVAHKAIQDGRAIESENPFSKQEFIDANRQNVRGVISIISDNDEGRIHRFDILGRVGFIGSVSSSIDRKLGSVDDSHYIPDFEATNAFVDDILDTAWFSYRNWLKLAAGKKRTELEEFLWQKTRYRNFIEFFGLTAEAIALYAGIRTSQDVAASNTKGLSEARGWAEYNRPVLPPPALIKEMQTAFLGWASHLIKIVENERANDERSVGLVLPSISNSEIADRLKSLETIEIQKGGNLSPIASREMKALLRTSTDFHTSYSIFNIE</sequence>
<dbReference type="Proteomes" id="UP000481643">
    <property type="component" value="Unassembled WGS sequence"/>
</dbReference>
<accession>A0A6L3YE22</accession>
<reference evidence="1 2" key="1">
    <citation type="submission" date="2019-09" db="EMBL/GenBank/DDBJ databases">
        <title>Taxonomic organization of the family Brucellaceae based on a phylogenomic approach.</title>
        <authorList>
            <person name="Leclercq S."/>
            <person name="Cloeckaert A."/>
            <person name="Zygmunt M.S."/>
        </authorList>
    </citation>
    <scope>NUCLEOTIDE SEQUENCE [LARGE SCALE GENOMIC DNA]</scope>
    <source>
        <strain evidence="1 2">WS1830</strain>
    </source>
</reference>
<proteinExistence type="predicted"/>
<comment type="caution">
    <text evidence="1">The sequence shown here is derived from an EMBL/GenBank/DDBJ whole genome shotgun (WGS) entry which is preliminary data.</text>
</comment>
<protein>
    <submittedName>
        <fullName evidence="1">Uncharacterized protein</fullName>
    </submittedName>
</protein>
<evidence type="ECO:0000313" key="2">
    <source>
        <dbReference type="Proteomes" id="UP000481643"/>
    </source>
</evidence>
<name>A0A6L3YE22_9HYPH</name>